<reference evidence="2" key="1">
    <citation type="submission" date="2015-06" db="EMBL/GenBank/DDBJ databases">
        <authorList>
            <person name="Joergensen T."/>
        </authorList>
    </citation>
    <scope>NUCLEOTIDE SEQUENCE</scope>
    <source>
        <plasmid evidence="2">pRGRH0332</plasmid>
    </source>
</reference>
<dbReference type="EMBL" id="LN853001">
    <property type="protein sequence ID" value="CRY94723.1"/>
    <property type="molecule type" value="Genomic_DNA"/>
</dbReference>
<protein>
    <recommendedName>
        <fullName evidence="1">Helicase ATP-binding domain-containing protein</fullName>
    </recommendedName>
</protein>
<reference evidence="2" key="2">
    <citation type="submission" date="2015-07" db="EMBL/GenBank/DDBJ databases">
        <title>Plasmids, circular viruses and viroids from rat gut.</title>
        <authorList>
            <person name="Jorgensen T.J."/>
            <person name="Hansen M.A."/>
            <person name="Xu Z."/>
            <person name="Tabak M.A."/>
            <person name="Sorensen S.J."/>
            <person name="Hansen L.H."/>
        </authorList>
    </citation>
    <scope>NUCLEOTIDE SEQUENCE</scope>
    <source>
        <plasmid evidence="2">pRGRH0332</plasmid>
    </source>
</reference>
<geneLocation type="plasmid" evidence="2">
    <name>pRGRH0332</name>
</geneLocation>
<proteinExistence type="predicted"/>
<evidence type="ECO:0000259" key="1">
    <source>
        <dbReference type="PROSITE" id="PS51192"/>
    </source>
</evidence>
<dbReference type="InterPro" id="IPR014001">
    <property type="entry name" value="Helicase_ATP-bd"/>
</dbReference>
<keyword evidence="2" id="KW-0614">Plasmid</keyword>
<dbReference type="PROSITE" id="PS51192">
    <property type="entry name" value="HELICASE_ATP_BIND_1"/>
    <property type="match status" value="1"/>
</dbReference>
<dbReference type="SUPFAM" id="SSF52540">
    <property type="entry name" value="P-loop containing nucleoside triphosphate hydrolases"/>
    <property type="match status" value="1"/>
</dbReference>
<name>A0A0H5PYU4_9ZZZZ</name>
<accession>A0A0H5PYU4</accession>
<dbReference type="AlphaFoldDB" id="A0A0H5PYU4"/>
<organism evidence="2">
    <name type="scientific">uncultured prokaryote</name>
    <dbReference type="NCBI Taxonomy" id="198431"/>
    <lineage>
        <taxon>unclassified sequences</taxon>
        <taxon>environmental samples</taxon>
    </lineage>
</organism>
<dbReference type="InterPro" id="IPR027417">
    <property type="entry name" value="P-loop_NTPase"/>
</dbReference>
<dbReference type="Gene3D" id="3.40.50.300">
    <property type="entry name" value="P-loop containing nucleotide triphosphate hydrolases"/>
    <property type="match status" value="1"/>
</dbReference>
<sequence length="530" mass="61313">MEGWDRANEIGLIAAPVAYGKTFFCIHELPQMLGIEPKETLMLFPRTVIRNQSLHDYKDACVEYQSEETAFENKVRLATCHLIGNAYKRTGYMPNPALVVVDEWHTCFAETNFAEDLLYFQQVFQMWVSNPAVTVVCLTGTPTLPLEFVNRCPTPELEYMYSKFPQMRIRDLVGRIEPKYKAKQIIVQQGQSLESVLRNVPASDDNKQIVFVKGSIKRLKDLADADENATWLCSMSSNAEIDGKPAVDLMSKEHFEQFTAGQMPAGVRRIYITSAYREGLNIHDESVKDVIIDGVTDIDLVQSFGRVRHDTDRLIVVVDRRRYKTIETRVNNARELLENDNPLAFEERFAEQIEQGKEDYEGKKHPVLIFKNIVTNTLQFNYWALQYWLYEEYSAHCAGLFNNQTADLIGKKEQSLKGYFQAILGAYSDAPILYNPYRYIRPATIELENKERIANFDWEKWGGKELFEETAEQFKQEIQLKNKDYSLMAVSGIYKHFPTLFECKKRKKIDGRRFQAYVLKEGTDLLGEYL</sequence>
<evidence type="ECO:0000313" key="2">
    <source>
        <dbReference type="EMBL" id="CRY94723.1"/>
    </source>
</evidence>
<feature type="domain" description="Helicase ATP-binding" evidence="1">
    <location>
        <begin position="2"/>
        <end position="160"/>
    </location>
</feature>